<feature type="non-terminal residue" evidence="1">
    <location>
        <position position="1"/>
    </location>
</feature>
<sequence>LFFEGDVRKSESVEAGVNHAFDKYGTVDFLIHSAIFSFGFSLQ</sequence>
<accession>X1ELS0</accession>
<dbReference type="SUPFAM" id="SSF51735">
    <property type="entry name" value="NAD(P)-binding Rossmann-fold domains"/>
    <property type="match status" value="1"/>
</dbReference>
<dbReference type="EMBL" id="BART01039542">
    <property type="protein sequence ID" value="GAH21300.1"/>
    <property type="molecule type" value="Genomic_DNA"/>
</dbReference>
<name>X1ELS0_9ZZZZ</name>
<comment type="caution">
    <text evidence="1">The sequence shown here is derived from an EMBL/GenBank/DDBJ whole genome shotgun (WGS) entry which is preliminary data.</text>
</comment>
<gene>
    <name evidence="1" type="ORF">S01H4_64931</name>
</gene>
<proteinExistence type="predicted"/>
<reference evidence="1" key="1">
    <citation type="journal article" date="2014" name="Front. Microbiol.">
        <title>High frequency of phylogenetically diverse reductive dehalogenase-homologous genes in deep subseafloor sedimentary metagenomes.</title>
        <authorList>
            <person name="Kawai M."/>
            <person name="Futagami T."/>
            <person name="Toyoda A."/>
            <person name="Takaki Y."/>
            <person name="Nishi S."/>
            <person name="Hori S."/>
            <person name="Arai W."/>
            <person name="Tsubouchi T."/>
            <person name="Morono Y."/>
            <person name="Uchiyama I."/>
            <person name="Ito T."/>
            <person name="Fujiyama A."/>
            <person name="Inagaki F."/>
            <person name="Takami H."/>
        </authorList>
    </citation>
    <scope>NUCLEOTIDE SEQUENCE</scope>
    <source>
        <strain evidence="1">Expedition CK06-06</strain>
    </source>
</reference>
<organism evidence="1">
    <name type="scientific">marine sediment metagenome</name>
    <dbReference type="NCBI Taxonomy" id="412755"/>
    <lineage>
        <taxon>unclassified sequences</taxon>
        <taxon>metagenomes</taxon>
        <taxon>ecological metagenomes</taxon>
    </lineage>
</organism>
<evidence type="ECO:0000313" key="1">
    <source>
        <dbReference type="EMBL" id="GAH21300.1"/>
    </source>
</evidence>
<dbReference type="AlphaFoldDB" id="X1ELS0"/>
<protein>
    <submittedName>
        <fullName evidence="1">Uncharacterized protein</fullName>
    </submittedName>
</protein>
<dbReference type="InterPro" id="IPR036291">
    <property type="entry name" value="NAD(P)-bd_dom_sf"/>
</dbReference>